<feature type="transmembrane region" description="Helical" evidence="7">
    <location>
        <begin position="148"/>
        <end position="169"/>
    </location>
</feature>
<dbReference type="Gene3D" id="1.10.3720.10">
    <property type="entry name" value="MetI-like"/>
    <property type="match status" value="1"/>
</dbReference>
<keyword evidence="3" id="KW-1003">Cell membrane</keyword>
<dbReference type="CDD" id="cd06261">
    <property type="entry name" value="TM_PBP2"/>
    <property type="match status" value="1"/>
</dbReference>
<proteinExistence type="inferred from homology"/>
<dbReference type="PANTHER" id="PTHR43744:SF9">
    <property type="entry name" value="POLYGALACTURONAN_RHAMNOGALACTURONAN TRANSPORT SYSTEM PERMEASE PROTEIN YTCP"/>
    <property type="match status" value="1"/>
</dbReference>
<dbReference type="InterPro" id="IPR000515">
    <property type="entry name" value="MetI-like"/>
</dbReference>
<evidence type="ECO:0000313" key="10">
    <source>
        <dbReference type="Proteomes" id="UP000824140"/>
    </source>
</evidence>
<evidence type="ECO:0000256" key="1">
    <source>
        <dbReference type="ARBA" id="ARBA00004651"/>
    </source>
</evidence>
<comment type="similarity">
    <text evidence="7">Belongs to the binding-protein-dependent transport system permease family.</text>
</comment>
<feature type="transmembrane region" description="Helical" evidence="7">
    <location>
        <begin position="266"/>
        <end position="285"/>
    </location>
</feature>
<comment type="subcellular location">
    <subcellularLocation>
        <location evidence="1 7">Cell membrane</location>
        <topology evidence="1 7">Multi-pass membrane protein</topology>
    </subcellularLocation>
</comment>
<evidence type="ECO:0000256" key="7">
    <source>
        <dbReference type="RuleBase" id="RU363032"/>
    </source>
</evidence>
<sequence>MNAVAHRNHIRQTKASRIFDVCNTIFMLLLVAVTLYPFWYVAIISLSDGKAVLAGKVVLWPVDFTLESYKLALSDASIVSGFKNTLIYTTSGTFVNLAMSMLCAYPLSRPKFIGKGVVMKMIVFTMFFSGGMIPTYLVVNQLNMIDTIWAMILPGAISTYNMIVIRTFFMSIPESLNESASLDGANDLQILLRIVIPCSLPIIATMLLFYAVGHWNSYMNALLYLNKKALQPLQSILRNMVVDGQLTGSTTDVGGGSSFAVIETTLKYSVIIISTLPILLIYPFVQKYFVKGVMIGSVKG</sequence>
<feature type="transmembrane region" description="Helical" evidence="7">
    <location>
        <begin position="190"/>
        <end position="212"/>
    </location>
</feature>
<comment type="caution">
    <text evidence="9">The sequence shown here is derived from an EMBL/GenBank/DDBJ whole genome shotgun (WGS) entry which is preliminary data.</text>
</comment>
<dbReference type="PROSITE" id="PS50928">
    <property type="entry name" value="ABC_TM1"/>
    <property type="match status" value="1"/>
</dbReference>
<gene>
    <name evidence="9" type="ORF">IAA84_13130</name>
</gene>
<evidence type="ECO:0000313" key="9">
    <source>
        <dbReference type="EMBL" id="HIS93952.1"/>
    </source>
</evidence>
<name>A0A9D1G2S3_9FIRM</name>
<evidence type="ECO:0000256" key="6">
    <source>
        <dbReference type="ARBA" id="ARBA00023136"/>
    </source>
</evidence>
<feature type="transmembrane region" description="Helical" evidence="7">
    <location>
        <begin position="86"/>
        <end position="105"/>
    </location>
</feature>
<dbReference type="PANTHER" id="PTHR43744">
    <property type="entry name" value="ABC TRANSPORTER PERMEASE PROTEIN MG189-RELATED-RELATED"/>
    <property type="match status" value="1"/>
</dbReference>
<evidence type="ECO:0000256" key="4">
    <source>
        <dbReference type="ARBA" id="ARBA00022692"/>
    </source>
</evidence>
<dbReference type="GO" id="GO:0005886">
    <property type="term" value="C:plasma membrane"/>
    <property type="evidence" value="ECO:0007669"/>
    <property type="project" value="UniProtKB-SubCell"/>
</dbReference>
<keyword evidence="6 7" id="KW-0472">Membrane</keyword>
<evidence type="ECO:0000256" key="3">
    <source>
        <dbReference type="ARBA" id="ARBA00022475"/>
    </source>
</evidence>
<accession>A0A9D1G2S3</accession>
<dbReference type="EMBL" id="DVJN01000250">
    <property type="protein sequence ID" value="HIS93952.1"/>
    <property type="molecule type" value="Genomic_DNA"/>
</dbReference>
<organism evidence="9 10">
    <name type="scientific">Candidatus Alectryocaccomicrobium excrementavium</name>
    <dbReference type="NCBI Taxonomy" id="2840668"/>
    <lineage>
        <taxon>Bacteria</taxon>
        <taxon>Bacillati</taxon>
        <taxon>Bacillota</taxon>
        <taxon>Clostridia</taxon>
        <taxon>Candidatus Alectryocaccomicrobium</taxon>
    </lineage>
</organism>
<evidence type="ECO:0000256" key="5">
    <source>
        <dbReference type="ARBA" id="ARBA00022989"/>
    </source>
</evidence>
<feature type="transmembrane region" description="Helical" evidence="7">
    <location>
        <begin position="117"/>
        <end position="136"/>
    </location>
</feature>
<reference evidence="9" key="2">
    <citation type="journal article" date="2021" name="PeerJ">
        <title>Extensive microbial diversity within the chicken gut microbiome revealed by metagenomics and culture.</title>
        <authorList>
            <person name="Gilroy R."/>
            <person name="Ravi A."/>
            <person name="Getino M."/>
            <person name="Pursley I."/>
            <person name="Horton D.L."/>
            <person name="Alikhan N.F."/>
            <person name="Baker D."/>
            <person name="Gharbi K."/>
            <person name="Hall N."/>
            <person name="Watson M."/>
            <person name="Adriaenssens E.M."/>
            <person name="Foster-Nyarko E."/>
            <person name="Jarju S."/>
            <person name="Secka A."/>
            <person name="Antonio M."/>
            <person name="Oren A."/>
            <person name="Chaudhuri R.R."/>
            <person name="La Ragione R."/>
            <person name="Hildebrand F."/>
            <person name="Pallen M.J."/>
        </authorList>
    </citation>
    <scope>NUCLEOTIDE SEQUENCE</scope>
    <source>
        <strain evidence="9">13766</strain>
    </source>
</reference>
<evidence type="ECO:0000259" key="8">
    <source>
        <dbReference type="PROSITE" id="PS50928"/>
    </source>
</evidence>
<feature type="domain" description="ABC transmembrane type-1" evidence="8">
    <location>
        <begin position="82"/>
        <end position="274"/>
    </location>
</feature>
<dbReference type="InterPro" id="IPR035906">
    <property type="entry name" value="MetI-like_sf"/>
</dbReference>
<dbReference type="GO" id="GO:0055085">
    <property type="term" value="P:transmembrane transport"/>
    <property type="evidence" value="ECO:0007669"/>
    <property type="project" value="InterPro"/>
</dbReference>
<evidence type="ECO:0000256" key="2">
    <source>
        <dbReference type="ARBA" id="ARBA00022448"/>
    </source>
</evidence>
<dbReference type="Proteomes" id="UP000824140">
    <property type="component" value="Unassembled WGS sequence"/>
</dbReference>
<keyword evidence="4 7" id="KW-0812">Transmembrane</keyword>
<dbReference type="Pfam" id="PF00528">
    <property type="entry name" value="BPD_transp_1"/>
    <property type="match status" value="1"/>
</dbReference>
<dbReference type="SUPFAM" id="SSF161098">
    <property type="entry name" value="MetI-like"/>
    <property type="match status" value="1"/>
</dbReference>
<keyword evidence="5 7" id="KW-1133">Transmembrane helix</keyword>
<dbReference type="AlphaFoldDB" id="A0A9D1G2S3"/>
<keyword evidence="2 7" id="KW-0813">Transport</keyword>
<protein>
    <submittedName>
        <fullName evidence="9">Carbohydrate ABC transporter permease</fullName>
    </submittedName>
</protein>
<reference evidence="9" key="1">
    <citation type="submission" date="2020-10" db="EMBL/GenBank/DDBJ databases">
        <authorList>
            <person name="Gilroy R."/>
        </authorList>
    </citation>
    <scope>NUCLEOTIDE SEQUENCE</scope>
    <source>
        <strain evidence="9">13766</strain>
    </source>
</reference>
<feature type="transmembrane region" description="Helical" evidence="7">
    <location>
        <begin position="21"/>
        <end position="43"/>
    </location>
</feature>